<gene>
    <name evidence="1" type="ORF">ACFSSA_09190</name>
</gene>
<evidence type="ECO:0008006" key="3">
    <source>
        <dbReference type="Google" id="ProtNLM"/>
    </source>
</evidence>
<reference evidence="2" key="1">
    <citation type="journal article" date="2019" name="Int. J. Syst. Evol. Microbiol.">
        <title>The Global Catalogue of Microorganisms (GCM) 10K type strain sequencing project: providing services to taxonomists for standard genome sequencing and annotation.</title>
        <authorList>
            <consortium name="The Broad Institute Genomics Platform"/>
            <consortium name="The Broad Institute Genome Sequencing Center for Infectious Disease"/>
            <person name="Wu L."/>
            <person name="Ma J."/>
        </authorList>
    </citation>
    <scope>NUCLEOTIDE SEQUENCE [LARGE SCALE GENOMIC DNA]</scope>
    <source>
        <strain evidence="2">CGMCC 4.7106</strain>
    </source>
</reference>
<comment type="caution">
    <text evidence="1">The sequence shown here is derived from an EMBL/GenBank/DDBJ whole genome shotgun (WGS) entry which is preliminary data.</text>
</comment>
<evidence type="ECO:0000313" key="1">
    <source>
        <dbReference type="EMBL" id="MFD2256849.1"/>
    </source>
</evidence>
<dbReference type="RefSeq" id="WP_386820138.1">
    <property type="nucleotide sequence ID" value="NZ_JBHUIT010000017.1"/>
</dbReference>
<proteinExistence type="predicted"/>
<dbReference type="Proteomes" id="UP001597375">
    <property type="component" value="Unassembled WGS sequence"/>
</dbReference>
<sequence length="248" mass="28307">MDTQKIELIGRHYLAAELLKAGLEVAAPERDRGVDMIAYLDIDENLEEFSACPLQLKASSNASFGLDRKYEKILNLLIVYVWHLNDGKDQVCYALTYGEAFEVAERMGWTCTDSWLKGGKYVSTRPSVKLISLLEPYRMISSRWRAKVLRTMEFAEREAQKVKGREFYQTGKTVAERAYGVFTQIEAYFFRNEAAPSLSEYACHWLWANPVDDTEVMKFLTACCPAPAKPRIGAGYSDWDSFGNPSYR</sequence>
<organism evidence="1 2">
    <name type="scientific">Luteolibacter algae</name>
    <dbReference type="NCBI Taxonomy" id="454151"/>
    <lineage>
        <taxon>Bacteria</taxon>
        <taxon>Pseudomonadati</taxon>
        <taxon>Verrucomicrobiota</taxon>
        <taxon>Verrucomicrobiia</taxon>
        <taxon>Verrucomicrobiales</taxon>
        <taxon>Verrucomicrobiaceae</taxon>
        <taxon>Luteolibacter</taxon>
    </lineage>
</organism>
<accession>A0ABW5D7V9</accession>
<protein>
    <recommendedName>
        <fullName evidence="3">DUF4365 domain-containing protein</fullName>
    </recommendedName>
</protein>
<dbReference type="EMBL" id="JBHUIT010000017">
    <property type="protein sequence ID" value="MFD2256849.1"/>
    <property type="molecule type" value="Genomic_DNA"/>
</dbReference>
<evidence type="ECO:0000313" key="2">
    <source>
        <dbReference type="Proteomes" id="UP001597375"/>
    </source>
</evidence>
<name>A0ABW5D7V9_9BACT</name>
<keyword evidence="2" id="KW-1185">Reference proteome</keyword>